<proteinExistence type="predicted"/>
<feature type="compositionally biased region" description="Polar residues" evidence="1">
    <location>
        <begin position="91"/>
        <end position="101"/>
    </location>
</feature>
<feature type="region of interest" description="Disordered" evidence="1">
    <location>
        <begin position="1"/>
        <end position="173"/>
    </location>
</feature>
<feature type="compositionally biased region" description="Polar residues" evidence="1">
    <location>
        <begin position="34"/>
        <end position="51"/>
    </location>
</feature>
<dbReference type="AlphaFoldDB" id="A0A284RBW8"/>
<keyword evidence="3" id="KW-1185">Reference proteome</keyword>
<gene>
    <name evidence="2" type="ORF">ARMOST_09592</name>
</gene>
<dbReference type="OrthoDB" id="2937322at2759"/>
<sequence length="253" mass="27416">MSIYSSSSTPSHTRSAGQIYSNYSPRHDRAQRPGYSTPSTPGSTYPQSLLFSVNPRDIPTGSPRGGSLNMNRTLYNHSRNSARGDVHTYPSRVTTSLTSPYPITRGPPDSSSSISFSEALGTSPGSRTPDFRFPQSGIEGQPRRKHRPSPLNLTPQHSSARAPYNSGGRGPIPVQNVYVGTPAAQYTGSSRRFHRPTSLSQTHGSVDDTPETPRTRANIMRNVAPIFAMINSRAAAIGVTAALDGDRLIYHHK</sequence>
<organism evidence="2 3">
    <name type="scientific">Armillaria ostoyae</name>
    <name type="common">Armillaria root rot fungus</name>
    <dbReference type="NCBI Taxonomy" id="47428"/>
    <lineage>
        <taxon>Eukaryota</taxon>
        <taxon>Fungi</taxon>
        <taxon>Dikarya</taxon>
        <taxon>Basidiomycota</taxon>
        <taxon>Agaricomycotina</taxon>
        <taxon>Agaricomycetes</taxon>
        <taxon>Agaricomycetidae</taxon>
        <taxon>Agaricales</taxon>
        <taxon>Marasmiineae</taxon>
        <taxon>Physalacriaceae</taxon>
        <taxon>Armillaria</taxon>
    </lineage>
</organism>
<feature type="compositionally biased region" description="Low complexity" evidence="1">
    <location>
        <begin position="1"/>
        <end position="15"/>
    </location>
</feature>
<reference evidence="3" key="1">
    <citation type="journal article" date="2017" name="Nat. Ecol. Evol.">
        <title>Genome expansion and lineage-specific genetic innovations in the forest pathogenic fungi Armillaria.</title>
        <authorList>
            <person name="Sipos G."/>
            <person name="Prasanna A.N."/>
            <person name="Walter M.C."/>
            <person name="O'Connor E."/>
            <person name="Balint B."/>
            <person name="Krizsan K."/>
            <person name="Kiss B."/>
            <person name="Hess J."/>
            <person name="Varga T."/>
            <person name="Slot J."/>
            <person name="Riley R."/>
            <person name="Boka B."/>
            <person name="Rigling D."/>
            <person name="Barry K."/>
            <person name="Lee J."/>
            <person name="Mihaltcheva S."/>
            <person name="LaButti K."/>
            <person name="Lipzen A."/>
            <person name="Waldron R."/>
            <person name="Moloney N.M."/>
            <person name="Sperisen C."/>
            <person name="Kredics L."/>
            <person name="Vagvoelgyi C."/>
            <person name="Patrignani A."/>
            <person name="Fitzpatrick D."/>
            <person name="Nagy I."/>
            <person name="Doyle S."/>
            <person name="Anderson J.B."/>
            <person name="Grigoriev I.V."/>
            <person name="Gueldener U."/>
            <person name="Muensterkoetter M."/>
            <person name="Nagy L.G."/>
        </authorList>
    </citation>
    <scope>NUCLEOTIDE SEQUENCE [LARGE SCALE GENOMIC DNA]</scope>
    <source>
        <strain evidence="3">C18/9</strain>
    </source>
</reference>
<feature type="region of interest" description="Disordered" evidence="1">
    <location>
        <begin position="188"/>
        <end position="213"/>
    </location>
</feature>
<name>A0A284RBW8_ARMOS</name>
<dbReference type="EMBL" id="FUEG01000007">
    <property type="protein sequence ID" value="SJL06256.1"/>
    <property type="molecule type" value="Genomic_DNA"/>
</dbReference>
<evidence type="ECO:0000313" key="2">
    <source>
        <dbReference type="EMBL" id="SJL06256.1"/>
    </source>
</evidence>
<evidence type="ECO:0000256" key="1">
    <source>
        <dbReference type="SAM" id="MobiDB-lite"/>
    </source>
</evidence>
<dbReference type="OMA" id="RANIMRN"/>
<accession>A0A284RBW8</accession>
<protein>
    <submittedName>
        <fullName evidence="2">Uncharacterized protein</fullName>
    </submittedName>
</protein>
<dbReference type="Proteomes" id="UP000219338">
    <property type="component" value="Unassembled WGS sequence"/>
</dbReference>
<evidence type="ECO:0000313" key="3">
    <source>
        <dbReference type="Proteomes" id="UP000219338"/>
    </source>
</evidence>
<feature type="compositionally biased region" description="Polar residues" evidence="1">
    <location>
        <begin position="68"/>
        <end position="81"/>
    </location>
</feature>